<evidence type="ECO:0000259" key="4">
    <source>
        <dbReference type="PROSITE" id="PS51675"/>
    </source>
</evidence>
<dbReference type="GO" id="GO:0032259">
    <property type="term" value="P:methylation"/>
    <property type="evidence" value="ECO:0007669"/>
    <property type="project" value="UniProtKB-KW"/>
</dbReference>
<dbReference type="InterPro" id="IPR007356">
    <property type="entry name" value="tRNA_m1G_MeTrfase_euk"/>
</dbReference>
<dbReference type="InterPro" id="IPR038459">
    <property type="entry name" value="MT_TRM10-typ_sf"/>
</dbReference>
<dbReference type="PANTHER" id="PTHR13563:SF5">
    <property type="entry name" value="TRNA METHYLTRANSFERASE 10 HOMOLOG C"/>
    <property type="match status" value="1"/>
</dbReference>
<evidence type="ECO:0000313" key="6">
    <source>
        <dbReference type="WBParaSite" id="ACRNAN_scaffold6309.g9052.t1"/>
    </source>
</evidence>
<evidence type="ECO:0000256" key="3">
    <source>
        <dbReference type="ARBA" id="ARBA00022691"/>
    </source>
</evidence>
<sequence>MSKFRPSTTFMKWIRLSPYSHILERRLERLLKEVEVFEYFSNKVPSKIEDKFWLRLMSTDNLRYRVTLLNSIGENQFLSRSKTIDKDINETLVTGKLIREMERMKAVSQINEIYRTHTFELKDPETQKIIGAKNCQAIRLNDLPHIYLDFQSFDTMNPAWKSRLAIQAGLSIYENCIAPLTLPLSLVSFNPRIINTKSFIEKYCPMYLNHKKDSMVLPDIYQDFPRDLIENPDEVAYITNSGGQMLDGPLTKKAYIIPMYLESQMQSNGNARRMGINTYSFPLLKYIKWRSGSKSLSRPTMVNILRDVIHSGGDWYWALHKNIPIHSMRSRELTFMIAGKKVTTMGKIKDNTEEVTNFIRQALNDEDAEHEEYDSRLYLEKDYKNSNPAKLKSRIL</sequence>
<dbReference type="WBParaSite" id="ACRNAN_scaffold6309.g9052.t1">
    <property type="protein sequence ID" value="ACRNAN_scaffold6309.g9052.t1"/>
    <property type="gene ID" value="ACRNAN_scaffold6309.g9052"/>
</dbReference>
<dbReference type="Proteomes" id="UP000887540">
    <property type="component" value="Unplaced"/>
</dbReference>
<dbReference type="GO" id="GO:0008168">
    <property type="term" value="F:methyltransferase activity"/>
    <property type="evidence" value="ECO:0007669"/>
    <property type="project" value="UniProtKB-KW"/>
</dbReference>
<dbReference type="AlphaFoldDB" id="A0A914E8N0"/>
<evidence type="ECO:0000256" key="1">
    <source>
        <dbReference type="ARBA" id="ARBA00022603"/>
    </source>
</evidence>
<keyword evidence="3" id="KW-0949">S-adenosyl-L-methionine</keyword>
<feature type="domain" description="SAM-dependent MTase TRM10-type" evidence="4">
    <location>
        <begin position="130"/>
        <end position="330"/>
    </location>
</feature>
<dbReference type="GO" id="GO:0097745">
    <property type="term" value="P:mitochondrial tRNA 5'-end processing"/>
    <property type="evidence" value="ECO:0007669"/>
    <property type="project" value="TreeGrafter"/>
</dbReference>
<dbReference type="PANTHER" id="PTHR13563">
    <property type="entry name" value="TRNA (GUANINE-9-) METHYLTRANSFERASE"/>
    <property type="match status" value="1"/>
</dbReference>
<dbReference type="PROSITE" id="PS51675">
    <property type="entry name" value="SAM_MT_TRM10"/>
    <property type="match status" value="1"/>
</dbReference>
<organism evidence="5 6">
    <name type="scientific">Acrobeloides nanus</name>
    <dbReference type="NCBI Taxonomy" id="290746"/>
    <lineage>
        <taxon>Eukaryota</taxon>
        <taxon>Metazoa</taxon>
        <taxon>Ecdysozoa</taxon>
        <taxon>Nematoda</taxon>
        <taxon>Chromadorea</taxon>
        <taxon>Rhabditida</taxon>
        <taxon>Tylenchina</taxon>
        <taxon>Cephalobomorpha</taxon>
        <taxon>Cephaloboidea</taxon>
        <taxon>Cephalobidae</taxon>
        <taxon>Acrobeloides</taxon>
    </lineage>
</organism>
<evidence type="ECO:0000313" key="5">
    <source>
        <dbReference type="Proteomes" id="UP000887540"/>
    </source>
</evidence>
<keyword evidence="2" id="KW-0808">Transferase</keyword>
<dbReference type="GO" id="GO:0000049">
    <property type="term" value="F:tRNA binding"/>
    <property type="evidence" value="ECO:0007669"/>
    <property type="project" value="TreeGrafter"/>
</dbReference>
<proteinExistence type="predicted"/>
<evidence type="ECO:0000256" key="2">
    <source>
        <dbReference type="ARBA" id="ARBA00022679"/>
    </source>
</evidence>
<dbReference type="GO" id="GO:0070131">
    <property type="term" value="P:positive regulation of mitochondrial translation"/>
    <property type="evidence" value="ECO:0007669"/>
    <property type="project" value="TreeGrafter"/>
</dbReference>
<dbReference type="InterPro" id="IPR028564">
    <property type="entry name" value="MT_TRM10-typ"/>
</dbReference>
<dbReference type="GO" id="GO:0005654">
    <property type="term" value="C:nucleoplasm"/>
    <property type="evidence" value="ECO:0007669"/>
    <property type="project" value="TreeGrafter"/>
</dbReference>
<reference evidence="6" key="1">
    <citation type="submission" date="2022-11" db="UniProtKB">
        <authorList>
            <consortium name="WormBaseParasite"/>
        </authorList>
    </citation>
    <scope>IDENTIFICATION</scope>
</reference>
<dbReference type="Gene3D" id="3.40.1280.30">
    <property type="match status" value="1"/>
</dbReference>
<keyword evidence="5" id="KW-1185">Reference proteome</keyword>
<keyword evidence="1" id="KW-0489">Methyltransferase</keyword>
<protein>
    <submittedName>
        <fullName evidence="6">SAM-dependent MTase TRM10-type domain-containing protein</fullName>
    </submittedName>
</protein>
<dbReference type="GO" id="GO:0005739">
    <property type="term" value="C:mitochondrion"/>
    <property type="evidence" value="ECO:0007669"/>
    <property type="project" value="TreeGrafter"/>
</dbReference>
<accession>A0A914E8N0</accession>
<name>A0A914E8N0_9BILA</name>